<dbReference type="Pfam" id="PF03358">
    <property type="entry name" value="FMN_red"/>
    <property type="match status" value="1"/>
</dbReference>
<accession>A0ABT0JU64</accession>
<dbReference type="EMBL" id="JALKFT010000001">
    <property type="protein sequence ID" value="MCK9874548.1"/>
    <property type="molecule type" value="Genomic_DNA"/>
</dbReference>
<keyword evidence="4" id="KW-1185">Reference proteome</keyword>
<organism evidence="3 4">
    <name type="scientific">Frankia umida</name>
    <dbReference type="NCBI Taxonomy" id="573489"/>
    <lineage>
        <taxon>Bacteria</taxon>
        <taxon>Bacillati</taxon>
        <taxon>Actinomycetota</taxon>
        <taxon>Actinomycetes</taxon>
        <taxon>Frankiales</taxon>
        <taxon>Frankiaceae</taxon>
        <taxon>Frankia</taxon>
    </lineage>
</organism>
<feature type="region of interest" description="Disordered" evidence="1">
    <location>
        <begin position="191"/>
        <end position="215"/>
    </location>
</feature>
<reference evidence="3 4" key="1">
    <citation type="submission" date="2022-04" db="EMBL/GenBank/DDBJ databases">
        <title>Genome diversity in the genus Frankia.</title>
        <authorList>
            <person name="Carlos-Shanley C."/>
            <person name="Hahn D."/>
        </authorList>
    </citation>
    <scope>NUCLEOTIDE SEQUENCE [LARGE SCALE GENOMIC DNA]</scope>
    <source>
        <strain evidence="3 4">Ag45/Mut15</strain>
    </source>
</reference>
<protein>
    <submittedName>
        <fullName evidence="3">NAD(P)H-dependent oxidoreductase</fullName>
    </submittedName>
</protein>
<dbReference type="Proteomes" id="UP001201873">
    <property type="component" value="Unassembled WGS sequence"/>
</dbReference>
<dbReference type="PANTHER" id="PTHR30543:SF21">
    <property type="entry name" value="NAD(P)H-DEPENDENT FMN REDUCTASE LOT6"/>
    <property type="match status" value="1"/>
</dbReference>
<gene>
    <name evidence="3" type="ORF">MXD59_01920</name>
</gene>
<dbReference type="SUPFAM" id="SSF52218">
    <property type="entry name" value="Flavoproteins"/>
    <property type="match status" value="1"/>
</dbReference>
<proteinExistence type="predicted"/>
<name>A0ABT0JU64_9ACTN</name>
<dbReference type="InterPro" id="IPR005025">
    <property type="entry name" value="FMN_Rdtase-like_dom"/>
</dbReference>
<dbReference type="InterPro" id="IPR029039">
    <property type="entry name" value="Flavoprotein-like_sf"/>
</dbReference>
<evidence type="ECO:0000256" key="1">
    <source>
        <dbReference type="SAM" id="MobiDB-lite"/>
    </source>
</evidence>
<dbReference type="Gene3D" id="3.40.50.360">
    <property type="match status" value="1"/>
</dbReference>
<evidence type="ECO:0000313" key="4">
    <source>
        <dbReference type="Proteomes" id="UP001201873"/>
    </source>
</evidence>
<dbReference type="InterPro" id="IPR050712">
    <property type="entry name" value="NAD(P)H-dep_reductase"/>
</dbReference>
<evidence type="ECO:0000259" key="2">
    <source>
        <dbReference type="Pfam" id="PF03358"/>
    </source>
</evidence>
<evidence type="ECO:0000313" key="3">
    <source>
        <dbReference type="EMBL" id="MCK9874548.1"/>
    </source>
</evidence>
<sequence>MIRIAIVMGSTRPGRRVDQVATWVFREAQARVASADDTVVELVDLADFALPLLDEPVPAAIGDYQHPHTRRWARAVASYDGFVFVVPEYNHSMPAALKNAIDYLFTEWNDKAAGFVSYGITGGTRAVEHLRLTLAEVKVACVRSQVALSLFTDFELTDPALPGTFRPGPHHGQILDRLLDEVRAWSRALAPLRPSTSPPVPGPTSDDAGESLVGG</sequence>
<feature type="domain" description="NADPH-dependent FMN reductase-like" evidence="2">
    <location>
        <begin position="3"/>
        <end position="151"/>
    </location>
</feature>
<dbReference type="PANTHER" id="PTHR30543">
    <property type="entry name" value="CHROMATE REDUCTASE"/>
    <property type="match status" value="1"/>
</dbReference>
<dbReference type="RefSeq" id="WP_248823174.1">
    <property type="nucleotide sequence ID" value="NZ_JALKFT010000001.1"/>
</dbReference>
<comment type="caution">
    <text evidence="3">The sequence shown here is derived from an EMBL/GenBank/DDBJ whole genome shotgun (WGS) entry which is preliminary data.</text>
</comment>